<dbReference type="AlphaFoldDB" id="A0A917GZL2"/>
<evidence type="ECO:0000313" key="4">
    <source>
        <dbReference type="Proteomes" id="UP000647241"/>
    </source>
</evidence>
<reference evidence="3" key="2">
    <citation type="submission" date="2020-09" db="EMBL/GenBank/DDBJ databases">
        <authorList>
            <person name="Sun Q."/>
            <person name="Zhou Y."/>
        </authorList>
    </citation>
    <scope>NUCLEOTIDE SEQUENCE</scope>
    <source>
        <strain evidence="3">CGMCC 1.12997</strain>
    </source>
</reference>
<proteinExistence type="inferred from homology"/>
<dbReference type="InterPro" id="IPR050126">
    <property type="entry name" value="Ap4A_hydrolase"/>
</dbReference>
<dbReference type="InterPro" id="IPR011152">
    <property type="entry name" value="Pesterase_MJ0912"/>
</dbReference>
<protein>
    <submittedName>
        <fullName evidence="3">Metallophosphoesterase</fullName>
    </submittedName>
</protein>
<dbReference type="InterPro" id="IPR029052">
    <property type="entry name" value="Metallo-depent_PP-like"/>
</dbReference>
<dbReference type="RefSeq" id="WP_188552145.1">
    <property type="nucleotide sequence ID" value="NZ_BMGT01000001.1"/>
</dbReference>
<dbReference type="Gene3D" id="3.60.21.10">
    <property type="match status" value="1"/>
</dbReference>
<dbReference type="InterPro" id="IPR024654">
    <property type="entry name" value="Calcineurin-like_PHP_lpxH"/>
</dbReference>
<dbReference type="PIRSF" id="PIRSF000883">
    <property type="entry name" value="Pesterase_MJ0912"/>
    <property type="match status" value="1"/>
</dbReference>
<gene>
    <name evidence="3" type="ORF">GCM10011585_00050</name>
</gene>
<comment type="similarity">
    <text evidence="1">Belongs to the metallophosphoesterase superfamily. YfcE family.</text>
</comment>
<organism evidence="3 4">
    <name type="scientific">Edaphobacter dinghuensis</name>
    <dbReference type="NCBI Taxonomy" id="1560005"/>
    <lineage>
        <taxon>Bacteria</taxon>
        <taxon>Pseudomonadati</taxon>
        <taxon>Acidobacteriota</taxon>
        <taxon>Terriglobia</taxon>
        <taxon>Terriglobales</taxon>
        <taxon>Acidobacteriaceae</taxon>
        <taxon>Edaphobacter</taxon>
    </lineage>
</organism>
<dbReference type="Proteomes" id="UP000647241">
    <property type="component" value="Unassembled WGS sequence"/>
</dbReference>
<reference evidence="3" key="1">
    <citation type="journal article" date="2014" name="Int. J. Syst. Evol. Microbiol.">
        <title>Complete genome sequence of Corynebacterium casei LMG S-19264T (=DSM 44701T), isolated from a smear-ripened cheese.</title>
        <authorList>
            <consortium name="US DOE Joint Genome Institute (JGI-PGF)"/>
            <person name="Walter F."/>
            <person name="Albersmeier A."/>
            <person name="Kalinowski J."/>
            <person name="Ruckert C."/>
        </authorList>
    </citation>
    <scope>NUCLEOTIDE SEQUENCE</scope>
    <source>
        <strain evidence="3">CGMCC 1.12997</strain>
    </source>
</reference>
<sequence>MRALILSDIHANLEALNAVLDAASDFDALWNLGDVVGYGASPNQVIDLIRPKSQLTVRGNHDRVCCGLTSALGFNPVARAAAHWTHNQLTPANLSWLKDLPQGPLKPEQAEVTCAHGSPLNEDQYILNMRDAWAPLQQMGTSITFFGHTHIQGGFSQKGHDWHELRPQLPRINEASSWTMPIPPGTRHLINPGSVGQPRDCDWRAAFAIYDSEAEIIIFHRVPYDITASQGRILMAGLPERLAARLTEGR</sequence>
<dbReference type="GO" id="GO:0005737">
    <property type="term" value="C:cytoplasm"/>
    <property type="evidence" value="ECO:0007669"/>
    <property type="project" value="TreeGrafter"/>
</dbReference>
<keyword evidence="4" id="KW-1185">Reference proteome</keyword>
<name>A0A917GZL2_9BACT</name>
<feature type="domain" description="Calcineurin-like phosphoesterase" evidence="2">
    <location>
        <begin position="1"/>
        <end position="212"/>
    </location>
</feature>
<dbReference type="SUPFAM" id="SSF56300">
    <property type="entry name" value="Metallo-dependent phosphatases"/>
    <property type="match status" value="1"/>
</dbReference>
<dbReference type="PANTHER" id="PTHR42850">
    <property type="entry name" value="METALLOPHOSPHOESTERASE"/>
    <property type="match status" value="1"/>
</dbReference>
<dbReference type="Pfam" id="PF12850">
    <property type="entry name" value="Metallophos_2"/>
    <property type="match status" value="1"/>
</dbReference>
<dbReference type="GO" id="GO:0016791">
    <property type="term" value="F:phosphatase activity"/>
    <property type="evidence" value="ECO:0007669"/>
    <property type="project" value="TreeGrafter"/>
</dbReference>
<comment type="caution">
    <text evidence="3">The sequence shown here is derived from an EMBL/GenBank/DDBJ whole genome shotgun (WGS) entry which is preliminary data.</text>
</comment>
<evidence type="ECO:0000259" key="2">
    <source>
        <dbReference type="Pfam" id="PF12850"/>
    </source>
</evidence>
<accession>A0A917GZL2</accession>
<dbReference type="EMBL" id="BMGT01000001">
    <property type="protein sequence ID" value="GGG62631.1"/>
    <property type="molecule type" value="Genomic_DNA"/>
</dbReference>
<evidence type="ECO:0000256" key="1">
    <source>
        <dbReference type="ARBA" id="ARBA00008950"/>
    </source>
</evidence>
<evidence type="ECO:0000313" key="3">
    <source>
        <dbReference type="EMBL" id="GGG62631.1"/>
    </source>
</evidence>
<dbReference type="PANTHER" id="PTHR42850:SF2">
    <property type="entry name" value="BLL5683 PROTEIN"/>
    <property type="match status" value="1"/>
</dbReference>